<feature type="transmembrane region" description="Helical" evidence="1">
    <location>
        <begin position="25"/>
        <end position="45"/>
    </location>
</feature>
<accession>A0A386Z6B4</accession>
<keyword evidence="1" id="KW-0472">Membrane</keyword>
<keyword evidence="1" id="KW-0812">Transmembrane</keyword>
<gene>
    <name evidence="2" type="ORF">D7D52_00555</name>
</gene>
<keyword evidence="1" id="KW-1133">Transmembrane helix</keyword>
<evidence type="ECO:0000313" key="3">
    <source>
        <dbReference type="Proteomes" id="UP000267164"/>
    </source>
</evidence>
<evidence type="ECO:0000313" key="2">
    <source>
        <dbReference type="EMBL" id="AYF72614.1"/>
    </source>
</evidence>
<dbReference type="OrthoDB" id="4569631at2"/>
<dbReference type="KEGG" id="nyu:D7D52_00555"/>
<protein>
    <submittedName>
        <fullName evidence="2">Uncharacterized protein</fullName>
    </submittedName>
</protein>
<dbReference type="EMBL" id="CP032568">
    <property type="protein sequence ID" value="AYF72614.1"/>
    <property type="molecule type" value="Genomic_DNA"/>
</dbReference>
<organism evidence="2 3">
    <name type="scientific">Nocardia yunnanensis</name>
    <dbReference type="NCBI Taxonomy" id="2382165"/>
    <lineage>
        <taxon>Bacteria</taxon>
        <taxon>Bacillati</taxon>
        <taxon>Actinomycetota</taxon>
        <taxon>Actinomycetes</taxon>
        <taxon>Mycobacteriales</taxon>
        <taxon>Nocardiaceae</taxon>
        <taxon>Nocardia</taxon>
    </lineage>
</organism>
<dbReference type="AlphaFoldDB" id="A0A386Z6B4"/>
<proteinExistence type="predicted"/>
<dbReference type="Proteomes" id="UP000267164">
    <property type="component" value="Chromosome"/>
</dbReference>
<sequence length="100" mass="10588">MRWNDPGSVAEGRPQREGITIMRKILAVSAMALGISGVGMAVAHAESYFGGNYATVDACVADGSKGSWTTPDGRQIDGGDGWQYSCDPQADGTFNLTLFR</sequence>
<reference evidence="2 3" key="1">
    <citation type="submission" date="2018-09" db="EMBL/GenBank/DDBJ databases">
        <title>Nocardia yunnanensis sp. nov., an actinomycete isolated from a soil sample.</title>
        <authorList>
            <person name="Zhang J."/>
        </authorList>
    </citation>
    <scope>NUCLEOTIDE SEQUENCE [LARGE SCALE GENOMIC DNA]</scope>
    <source>
        <strain evidence="2 3">CFHS0054</strain>
    </source>
</reference>
<keyword evidence="3" id="KW-1185">Reference proteome</keyword>
<evidence type="ECO:0000256" key="1">
    <source>
        <dbReference type="SAM" id="Phobius"/>
    </source>
</evidence>
<name>A0A386Z6B4_9NOCA</name>